<keyword evidence="3 6" id="KW-1133">Transmembrane helix</keyword>
<dbReference type="PANTHER" id="PTHR31274:SF1">
    <property type="entry name" value="AGL149CP"/>
    <property type="match status" value="1"/>
</dbReference>
<feature type="transmembrane region" description="Helical" evidence="6">
    <location>
        <begin position="147"/>
        <end position="169"/>
    </location>
</feature>
<feature type="transmembrane region" description="Helical" evidence="6">
    <location>
        <begin position="122"/>
        <end position="141"/>
    </location>
</feature>
<evidence type="ECO:0000256" key="1">
    <source>
        <dbReference type="ARBA" id="ARBA00004141"/>
    </source>
</evidence>
<organism evidence="7 9">
    <name type="scientific">Synchytrium endobioticum</name>
    <dbReference type="NCBI Taxonomy" id="286115"/>
    <lineage>
        <taxon>Eukaryota</taxon>
        <taxon>Fungi</taxon>
        <taxon>Fungi incertae sedis</taxon>
        <taxon>Chytridiomycota</taxon>
        <taxon>Chytridiomycota incertae sedis</taxon>
        <taxon>Chytridiomycetes</taxon>
        <taxon>Synchytriales</taxon>
        <taxon>Synchytriaceae</taxon>
        <taxon>Synchytrium</taxon>
    </lineage>
</organism>
<dbReference type="OrthoDB" id="435607at2759"/>
<feature type="transmembrane region" description="Helical" evidence="6">
    <location>
        <begin position="78"/>
        <end position="101"/>
    </location>
</feature>
<dbReference type="InterPro" id="IPR004776">
    <property type="entry name" value="Mem_transp_PIN-like"/>
</dbReference>
<evidence type="ECO:0000256" key="3">
    <source>
        <dbReference type="ARBA" id="ARBA00022989"/>
    </source>
</evidence>
<comment type="caution">
    <text evidence="7">The sequence shown here is derived from an EMBL/GenBank/DDBJ whole genome shotgun (WGS) entry which is preliminary data.</text>
</comment>
<evidence type="ECO:0000256" key="2">
    <source>
        <dbReference type="ARBA" id="ARBA00022692"/>
    </source>
</evidence>
<feature type="transmembrane region" description="Helical" evidence="6">
    <location>
        <begin position="424"/>
        <end position="445"/>
    </location>
</feature>
<dbReference type="Proteomes" id="UP000317494">
    <property type="component" value="Unassembled WGS sequence"/>
</dbReference>
<accession>A0A507C6X5</accession>
<evidence type="ECO:0008006" key="11">
    <source>
        <dbReference type="Google" id="ProtNLM"/>
    </source>
</evidence>
<feature type="region of interest" description="Disordered" evidence="5">
    <location>
        <begin position="183"/>
        <end position="206"/>
    </location>
</feature>
<feature type="transmembrane region" description="Helical" evidence="6">
    <location>
        <begin position="457"/>
        <end position="481"/>
    </location>
</feature>
<dbReference type="GO" id="GO:0016020">
    <property type="term" value="C:membrane"/>
    <property type="evidence" value="ECO:0007669"/>
    <property type="project" value="UniProtKB-SubCell"/>
</dbReference>
<dbReference type="GO" id="GO:0055085">
    <property type="term" value="P:transmembrane transport"/>
    <property type="evidence" value="ECO:0007669"/>
    <property type="project" value="InterPro"/>
</dbReference>
<protein>
    <recommendedName>
        <fullName evidence="11">Auxin efflux carrier</fullName>
    </recommendedName>
</protein>
<dbReference type="STRING" id="286115.A0A507C6X5"/>
<evidence type="ECO:0000256" key="5">
    <source>
        <dbReference type="SAM" id="MobiDB-lite"/>
    </source>
</evidence>
<dbReference type="Proteomes" id="UP000320475">
    <property type="component" value="Unassembled WGS sequence"/>
</dbReference>
<comment type="subcellular location">
    <subcellularLocation>
        <location evidence="1">Membrane</location>
        <topology evidence="1">Multi-pass membrane protein</topology>
    </subcellularLocation>
</comment>
<feature type="transmembrane region" description="Helical" evidence="6">
    <location>
        <begin position="526"/>
        <end position="552"/>
    </location>
</feature>
<evidence type="ECO:0000313" key="9">
    <source>
        <dbReference type="Proteomes" id="UP000317494"/>
    </source>
</evidence>
<dbReference type="Pfam" id="PF03547">
    <property type="entry name" value="Mem_trans"/>
    <property type="match status" value="1"/>
</dbReference>
<dbReference type="PANTHER" id="PTHR31274">
    <property type="entry name" value="PROTEIN ECM3"/>
    <property type="match status" value="1"/>
</dbReference>
<keyword evidence="9" id="KW-1185">Reference proteome</keyword>
<gene>
    <name evidence="8" type="ORF">SeLEV6574_g03749</name>
    <name evidence="7" type="ORF">SeMB42_g07423</name>
</gene>
<keyword evidence="4 6" id="KW-0472">Membrane</keyword>
<evidence type="ECO:0000313" key="7">
    <source>
        <dbReference type="EMBL" id="TPX33814.1"/>
    </source>
</evidence>
<feature type="transmembrane region" description="Helical" evidence="6">
    <location>
        <begin position="493"/>
        <end position="514"/>
    </location>
</feature>
<dbReference type="VEuPathDB" id="FungiDB:SeMB42_g07423"/>
<dbReference type="EMBL" id="QEAN01000522">
    <property type="protein sequence ID" value="TPX33814.1"/>
    <property type="molecule type" value="Genomic_DNA"/>
</dbReference>
<feature type="transmembrane region" description="Helical" evidence="6">
    <location>
        <begin position="51"/>
        <end position="72"/>
    </location>
</feature>
<evidence type="ECO:0000256" key="4">
    <source>
        <dbReference type="ARBA" id="ARBA00023136"/>
    </source>
</evidence>
<evidence type="ECO:0000313" key="10">
    <source>
        <dbReference type="Proteomes" id="UP000320475"/>
    </source>
</evidence>
<keyword evidence="2 6" id="KW-0812">Transmembrane</keyword>
<dbReference type="InterPro" id="IPR040254">
    <property type="entry name" value="Ecm3-like"/>
</dbReference>
<evidence type="ECO:0000313" key="8">
    <source>
        <dbReference type="EMBL" id="TPX45657.1"/>
    </source>
</evidence>
<reference evidence="9 10" key="1">
    <citation type="journal article" date="2019" name="Sci. Rep.">
        <title>Comparative genomics of chytrid fungi reveal insights into the obligate biotrophic and pathogenic lifestyle of Synchytrium endobioticum.</title>
        <authorList>
            <person name="van de Vossenberg B.T.L.H."/>
            <person name="Warris S."/>
            <person name="Nguyen H.D.T."/>
            <person name="van Gent-Pelzer M.P.E."/>
            <person name="Joly D.L."/>
            <person name="van de Geest H.C."/>
            <person name="Bonants P.J.M."/>
            <person name="Smith D.S."/>
            <person name="Levesque C.A."/>
            <person name="van der Lee T.A.J."/>
        </authorList>
    </citation>
    <scope>NUCLEOTIDE SEQUENCE [LARGE SCALE GENOMIC DNA]</scope>
    <source>
        <strain evidence="8 10">LEV6574</strain>
        <strain evidence="7 9">MB42</strain>
    </source>
</reference>
<name>A0A507C6X5_9FUNG</name>
<dbReference type="EMBL" id="QEAM01000134">
    <property type="protein sequence ID" value="TPX45657.1"/>
    <property type="molecule type" value="Genomic_DNA"/>
</dbReference>
<sequence length="553" mass="60604">MAAVDWFLIWSSARPMVKIFFNMGTFQKKNDCFGFVLAKTGKLTPAGSKNIAQVLVSVLYPCVFLSKIIPAIDNSTWNLLGLMFIWEIMLFIFGYLLGIAIKGLCNPPKNFRHGAVMATMMGNYGDVTLATVQALAIYAPFKAGDVVFGQALVSAYQVIVNLIFFSFCYMEIGKDFIEQDDVETTSTSPASRDGHQPEYDAIAHRSPTPATGTYFHRRKRSLSLTRDPRPSMAMSVHSQSEASGRLGFAKTSNFEDSRILEAKEHYEDEEYNDCNVYKKDNVERDAESADLSLSRKGAGASELTKRASFKAAPDHQESRLGIGASEALLETLLAPLRAIRNATQKPWQAFASWCQDKPMFQHLIRLLRTFSHISAGLKNPTSVSVVTALVISQIPAIKALLVPSDPFATPSVDQEPPLRVLQDTFNFVGAAAVPIGLINMGAAIGCLKVTSLPPARLLLSIAAARLLILPVVGILLCQLITWHFGWIDPDNKIYRFILMFQSCVPTAGSAVFLTQICSPDGSANEIAAVVLVQYSLSFISLTICNAVILTLLQ</sequence>
<feature type="compositionally biased region" description="Basic and acidic residues" evidence="5">
    <location>
        <begin position="192"/>
        <end position="203"/>
    </location>
</feature>
<proteinExistence type="predicted"/>
<dbReference type="AlphaFoldDB" id="A0A507C6X5"/>
<evidence type="ECO:0000256" key="6">
    <source>
        <dbReference type="SAM" id="Phobius"/>
    </source>
</evidence>